<accession>A0A4Y2B0A9</accession>
<proteinExistence type="predicted"/>
<sequence length="95" mass="11252">MPRRVPVLLRARGGNIRQVYQFVWLLSVFWDRTRNFELYSYYSTSKQLDVRLNVHQVQVHDGSLMESGFDAVSPWFRSRDLITKPSRTLDKSGKF</sequence>
<evidence type="ECO:0000313" key="2">
    <source>
        <dbReference type="Proteomes" id="UP000499080"/>
    </source>
</evidence>
<dbReference type="AlphaFoldDB" id="A0A4Y2B0A9"/>
<gene>
    <name evidence="1" type="ORF">AVEN_93817_1</name>
</gene>
<name>A0A4Y2B0A9_ARAVE</name>
<dbReference type="EMBL" id="BGPR01000039">
    <property type="protein sequence ID" value="GBL84775.1"/>
    <property type="molecule type" value="Genomic_DNA"/>
</dbReference>
<comment type="caution">
    <text evidence="1">The sequence shown here is derived from an EMBL/GenBank/DDBJ whole genome shotgun (WGS) entry which is preliminary data.</text>
</comment>
<dbReference type="Proteomes" id="UP000499080">
    <property type="component" value="Unassembled WGS sequence"/>
</dbReference>
<reference evidence="1 2" key="1">
    <citation type="journal article" date="2019" name="Sci. Rep.">
        <title>Orb-weaving spider Araneus ventricosus genome elucidates the spidroin gene catalogue.</title>
        <authorList>
            <person name="Kono N."/>
            <person name="Nakamura H."/>
            <person name="Ohtoshi R."/>
            <person name="Moran D.A.P."/>
            <person name="Shinohara A."/>
            <person name="Yoshida Y."/>
            <person name="Fujiwara M."/>
            <person name="Mori M."/>
            <person name="Tomita M."/>
            <person name="Arakawa K."/>
        </authorList>
    </citation>
    <scope>NUCLEOTIDE SEQUENCE [LARGE SCALE GENOMIC DNA]</scope>
</reference>
<organism evidence="1 2">
    <name type="scientific">Araneus ventricosus</name>
    <name type="common">Orbweaver spider</name>
    <name type="synonym">Epeira ventricosa</name>
    <dbReference type="NCBI Taxonomy" id="182803"/>
    <lineage>
        <taxon>Eukaryota</taxon>
        <taxon>Metazoa</taxon>
        <taxon>Ecdysozoa</taxon>
        <taxon>Arthropoda</taxon>
        <taxon>Chelicerata</taxon>
        <taxon>Arachnida</taxon>
        <taxon>Araneae</taxon>
        <taxon>Araneomorphae</taxon>
        <taxon>Entelegynae</taxon>
        <taxon>Araneoidea</taxon>
        <taxon>Araneidae</taxon>
        <taxon>Araneus</taxon>
    </lineage>
</organism>
<evidence type="ECO:0000313" key="1">
    <source>
        <dbReference type="EMBL" id="GBL84775.1"/>
    </source>
</evidence>
<keyword evidence="2" id="KW-1185">Reference proteome</keyword>
<protein>
    <submittedName>
        <fullName evidence="1">Uncharacterized protein</fullName>
    </submittedName>
</protein>